<keyword evidence="4" id="KW-0408">Iron</keyword>
<gene>
    <name evidence="7" type="ORF">E3J62_01090</name>
</gene>
<dbReference type="AlphaFoldDB" id="A0A523UYD4"/>
<dbReference type="InterPro" id="IPR051460">
    <property type="entry name" value="HdrC_iron-sulfur_subunit"/>
</dbReference>
<organism evidence="7 8">
    <name type="scientific">candidate division TA06 bacterium</name>
    <dbReference type="NCBI Taxonomy" id="2250710"/>
    <lineage>
        <taxon>Bacteria</taxon>
        <taxon>Bacteria division TA06</taxon>
    </lineage>
</organism>
<feature type="domain" description="4Fe-4S ferredoxin-type" evidence="6">
    <location>
        <begin position="54"/>
        <end position="86"/>
    </location>
</feature>
<dbReference type="GO" id="GO:0046872">
    <property type="term" value="F:metal ion binding"/>
    <property type="evidence" value="ECO:0007669"/>
    <property type="project" value="UniProtKB-KW"/>
</dbReference>
<protein>
    <submittedName>
        <fullName evidence="7">(Fe-S)-binding protein</fullName>
    </submittedName>
</protein>
<evidence type="ECO:0000256" key="1">
    <source>
        <dbReference type="ARBA" id="ARBA00022485"/>
    </source>
</evidence>
<dbReference type="InterPro" id="IPR017896">
    <property type="entry name" value="4Fe4S_Fe-S-bd"/>
</dbReference>
<comment type="caution">
    <text evidence="7">The sequence shown here is derived from an EMBL/GenBank/DDBJ whole genome shotgun (WGS) entry which is preliminary data.</text>
</comment>
<dbReference type="PROSITE" id="PS00198">
    <property type="entry name" value="4FE4S_FER_1"/>
    <property type="match status" value="1"/>
</dbReference>
<evidence type="ECO:0000256" key="5">
    <source>
        <dbReference type="ARBA" id="ARBA00023014"/>
    </source>
</evidence>
<accession>A0A523UYD4</accession>
<evidence type="ECO:0000313" key="7">
    <source>
        <dbReference type="EMBL" id="TET47546.1"/>
    </source>
</evidence>
<evidence type="ECO:0000256" key="4">
    <source>
        <dbReference type="ARBA" id="ARBA00023004"/>
    </source>
</evidence>
<dbReference type="Gene3D" id="1.10.1060.10">
    <property type="entry name" value="Alpha-helical ferredoxin"/>
    <property type="match status" value="1"/>
</dbReference>
<evidence type="ECO:0000313" key="8">
    <source>
        <dbReference type="Proteomes" id="UP000315525"/>
    </source>
</evidence>
<dbReference type="InterPro" id="IPR009051">
    <property type="entry name" value="Helical_ferredxn"/>
</dbReference>
<dbReference type="PANTHER" id="PTHR43255:SF1">
    <property type="entry name" value="IRON-SULFUR-BINDING OXIDOREDUCTASE FADF-RELATED"/>
    <property type="match status" value="1"/>
</dbReference>
<keyword evidence="5" id="KW-0411">Iron-sulfur</keyword>
<dbReference type="Proteomes" id="UP000315525">
    <property type="component" value="Unassembled WGS sequence"/>
</dbReference>
<evidence type="ECO:0000256" key="3">
    <source>
        <dbReference type="ARBA" id="ARBA00023002"/>
    </source>
</evidence>
<dbReference type="GO" id="GO:0016491">
    <property type="term" value="F:oxidoreductase activity"/>
    <property type="evidence" value="ECO:0007669"/>
    <property type="project" value="UniProtKB-KW"/>
</dbReference>
<dbReference type="Pfam" id="PF02754">
    <property type="entry name" value="CCG"/>
    <property type="match status" value="2"/>
</dbReference>
<keyword evidence="2" id="KW-0479">Metal-binding</keyword>
<dbReference type="EMBL" id="SOJN01000017">
    <property type="protein sequence ID" value="TET47546.1"/>
    <property type="molecule type" value="Genomic_DNA"/>
</dbReference>
<dbReference type="GO" id="GO:0051539">
    <property type="term" value="F:4 iron, 4 sulfur cluster binding"/>
    <property type="evidence" value="ECO:0007669"/>
    <property type="project" value="UniProtKB-KW"/>
</dbReference>
<dbReference type="Pfam" id="PF13183">
    <property type="entry name" value="Fer4_8"/>
    <property type="match status" value="1"/>
</dbReference>
<evidence type="ECO:0000256" key="2">
    <source>
        <dbReference type="ARBA" id="ARBA00022723"/>
    </source>
</evidence>
<proteinExistence type="predicted"/>
<evidence type="ECO:0000259" key="6">
    <source>
        <dbReference type="PROSITE" id="PS51379"/>
    </source>
</evidence>
<reference evidence="7 8" key="1">
    <citation type="submission" date="2019-03" db="EMBL/GenBank/DDBJ databases">
        <title>Metabolic potential of uncultured bacteria and archaea associated with petroleum seepage in deep-sea sediments.</title>
        <authorList>
            <person name="Dong X."/>
            <person name="Hubert C."/>
        </authorList>
    </citation>
    <scope>NUCLEOTIDE SEQUENCE [LARGE SCALE GENOMIC DNA]</scope>
    <source>
        <strain evidence="7">E44_bin18</strain>
    </source>
</reference>
<dbReference type="PANTHER" id="PTHR43255">
    <property type="entry name" value="IRON-SULFUR-BINDING OXIDOREDUCTASE FADF-RELATED-RELATED"/>
    <property type="match status" value="1"/>
</dbReference>
<keyword evidence="3" id="KW-0560">Oxidoreductase</keyword>
<dbReference type="GO" id="GO:0005886">
    <property type="term" value="C:plasma membrane"/>
    <property type="evidence" value="ECO:0007669"/>
    <property type="project" value="TreeGrafter"/>
</dbReference>
<dbReference type="PROSITE" id="PS51379">
    <property type="entry name" value="4FE4S_FER_2"/>
    <property type="match status" value="1"/>
</dbReference>
<name>A0A523UYD4_UNCT6</name>
<dbReference type="InterPro" id="IPR004017">
    <property type="entry name" value="Cys_rich_dom"/>
</dbReference>
<dbReference type="InterPro" id="IPR017900">
    <property type="entry name" value="4Fe4S_Fe_S_CS"/>
</dbReference>
<sequence length="369" mass="41706">MTREELIHQVYTCATCGYCRFGCVVYNETGLERHTVRGRMLLLKKVLEGELPLDDRIVDSIYMCAQCQNCTINCPTGIDFVEMSEALRDELFRQGKIPDSARMVADVLTNYGNPYAQAADEKGAWLPSKYAEPKKSPNLFFVSCTSAYPLNRVAKSILRVLEKIEYDFTVLGGEEYCCGNPLIRLGEHEKSQEMINKNTENFRKLGVKRIFTACPGCYRTLLNHYSSEFKIQHITQFLLDLVEEGKIKFKEFPKKIVYFDGCDLGRHCGVYEEPRELLKAIPKVELVEFEYNRENAPCCGGPLLGGAPDLAKKIAEKTLREAHDLGVDMMVTSCGTCFLAFMEAAKVSSIQVQIRDLPMLLPPLVEKGE</sequence>
<dbReference type="SUPFAM" id="SSF46548">
    <property type="entry name" value="alpha-helical ferredoxin"/>
    <property type="match status" value="1"/>
</dbReference>
<keyword evidence="1" id="KW-0004">4Fe-4S</keyword>